<dbReference type="Pfam" id="PF07714">
    <property type="entry name" value="PK_Tyr_Ser-Thr"/>
    <property type="match status" value="1"/>
</dbReference>
<dbReference type="Gene3D" id="1.10.510.10">
    <property type="entry name" value="Transferase(Phosphotransferase) domain 1"/>
    <property type="match status" value="1"/>
</dbReference>
<dbReference type="AlphaFoldDB" id="A0A8H4AV38"/>
<dbReference type="EMBL" id="WTPW01000206">
    <property type="protein sequence ID" value="KAF0535458.1"/>
    <property type="molecule type" value="Genomic_DNA"/>
</dbReference>
<keyword evidence="4" id="KW-1185">Reference proteome</keyword>
<dbReference type="PANTHER" id="PTHR44329">
    <property type="entry name" value="SERINE/THREONINE-PROTEIN KINASE TNNI3K-RELATED"/>
    <property type="match status" value="1"/>
</dbReference>
<dbReference type="InterPro" id="IPR051681">
    <property type="entry name" value="Ser/Thr_Kinases-Pseudokinases"/>
</dbReference>
<gene>
    <name evidence="3" type="ORF">F8M41_009642</name>
</gene>
<keyword evidence="3" id="KW-0418">Kinase</keyword>
<sequence>MLLKIYRETTSYANLNVNNCNDTNNKKKTLCDYSDKLEKYLKSKEIRIFNYTQFNNLEKIGYGGFSVVYSSTFGGKEYALKSLNNNLYMDDKIFKQFKREIKVLYKIKKHPNIIEFYGASKDKKTGNFMMVLQFANGDLHSMNVLLNDGVALITDFGVSKQLDDNSKITSASSCLGRPAYIEPKCCIDSNYKRNEKSDIYSLGVLFWELTSGIQPFHDLSNIVIYAKIVANAREKEIPKTPINYVNLYKKCWDTEPYNRPTLEEILEELETLTEESSVKFIKNKIKANTGQ</sequence>
<dbReference type="Gene3D" id="3.30.200.20">
    <property type="entry name" value="Phosphorylase Kinase, domain 1"/>
    <property type="match status" value="1"/>
</dbReference>
<organism evidence="3 4">
    <name type="scientific">Gigaspora margarita</name>
    <dbReference type="NCBI Taxonomy" id="4874"/>
    <lineage>
        <taxon>Eukaryota</taxon>
        <taxon>Fungi</taxon>
        <taxon>Fungi incertae sedis</taxon>
        <taxon>Mucoromycota</taxon>
        <taxon>Glomeromycotina</taxon>
        <taxon>Glomeromycetes</taxon>
        <taxon>Diversisporales</taxon>
        <taxon>Gigasporaceae</taxon>
        <taxon>Gigaspora</taxon>
    </lineage>
</organism>
<keyword evidence="1" id="KW-0067">ATP-binding</keyword>
<comment type="caution">
    <text evidence="3">The sequence shown here is derived from an EMBL/GenBank/DDBJ whole genome shotgun (WGS) entry which is preliminary data.</text>
</comment>
<keyword evidence="1" id="KW-0547">Nucleotide-binding</keyword>
<evidence type="ECO:0000256" key="1">
    <source>
        <dbReference type="PROSITE-ProRule" id="PRU10141"/>
    </source>
</evidence>
<dbReference type="GO" id="GO:0005524">
    <property type="term" value="F:ATP binding"/>
    <property type="evidence" value="ECO:0007669"/>
    <property type="project" value="UniProtKB-UniRule"/>
</dbReference>
<accession>A0A8H4AV38</accession>
<feature type="binding site" evidence="1">
    <location>
        <position position="81"/>
    </location>
    <ligand>
        <name>ATP</name>
        <dbReference type="ChEBI" id="CHEBI:30616"/>
    </ligand>
</feature>
<dbReference type="InterPro" id="IPR001245">
    <property type="entry name" value="Ser-Thr/Tyr_kinase_cat_dom"/>
</dbReference>
<protein>
    <submittedName>
        <fullName evidence="3">Kinase-like protein</fullName>
    </submittedName>
</protein>
<dbReference type="InterPro" id="IPR011009">
    <property type="entry name" value="Kinase-like_dom_sf"/>
</dbReference>
<dbReference type="PROSITE" id="PS00107">
    <property type="entry name" value="PROTEIN_KINASE_ATP"/>
    <property type="match status" value="1"/>
</dbReference>
<evidence type="ECO:0000313" key="4">
    <source>
        <dbReference type="Proteomes" id="UP000439903"/>
    </source>
</evidence>
<dbReference type="GO" id="GO:0004674">
    <property type="term" value="F:protein serine/threonine kinase activity"/>
    <property type="evidence" value="ECO:0007669"/>
    <property type="project" value="TreeGrafter"/>
</dbReference>
<evidence type="ECO:0000259" key="2">
    <source>
        <dbReference type="PROSITE" id="PS50011"/>
    </source>
</evidence>
<proteinExistence type="predicted"/>
<dbReference type="SUPFAM" id="SSF56112">
    <property type="entry name" value="Protein kinase-like (PK-like)"/>
    <property type="match status" value="1"/>
</dbReference>
<keyword evidence="3" id="KW-0808">Transferase</keyword>
<dbReference type="InterPro" id="IPR017441">
    <property type="entry name" value="Protein_kinase_ATP_BS"/>
</dbReference>
<feature type="domain" description="Protein kinase" evidence="2">
    <location>
        <begin position="54"/>
        <end position="272"/>
    </location>
</feature>
<dbReference type="OrthoDB" id="6718656at2759"/>
<evidence type="ECO:0000313" key="3">
    <source>
        <dbReference type="EMBL" id="KAF0535458.1"/>
    </source>
</evidence>
<dbReference type="PROSITE" id="PS50011">
    <property type="entry name" value="PROTEIN_KINASE_DOM"/>
    <property type="match status" value="1"/>
</dbReference>
<reference evidence="3 4" key="1">
    <citation type="journal article" date="2019" name="Environ. Microbiol.">
        <title>At the nexus of three kingdoms: the genome of the mycorrhizal fungus Gigaspora margarita provides insights into plant, endobacterial and fungal interactions.</title>
        <authorList>
            <person name="Venice F."/>
            <person name="Ghignone S."/>
            <person name="Salvioli di Fossalunga A."/>
            <person name="Amselem J."/>
            <person name="Novero M."/>
            <person name="Xianan X."/>
            <person name="Sedzielewska Toro K."/>
            <person name="Morin E."/>
            <person name="Lipzen A."/>
            <person name="Grigoriev I.V."/>
            <person name="Henrissat B."/>
            <person name="Martin F.M."/>
            <person name="Bonfante P."/>
        </authorList>
    </citation>
    <scope>NUCLEOTIDE SEQUENCE [LARGE SCALE GENOMIC DNA]</scope>
    <source>
        <strain evidence="3 4">BEG34</strain>
    </source>
</reference>
<dbReference type="InterPro" id="IPR000719">
    <property type="entry name" value="Prot_kinase_dom"/>
</dbReference>
<name>A0A8H4AV38_GIGMA</name>
<dbReference type="Proteomes" id="UP000439903">
    <property type="component" value="Unassembled WGS sequence"/>
</dbReference>